<organism evidence="3 4">
    <name type="scientific">Meloidogyne floridensis</name>
    <dbReference type="NCBI Taxonomy" id="298350"/>
    <lineage>
        <taxon>Eukaryota</taxon>
        <taxon>Metazoa</taxon>
        <taxon>Ecdysozoa</taxon>
        <taxon>Nematoda</taxon>
        <taxon>Chromadorea</taxon>
        <taxon>Rhabditida</taxon>
        <taxon>Tylenchina</taxon>
        <taxon>Tylenchomorpha</taxon>
        <taxon>Tylenchoidea</taxon>
        <taxon>Meloidogynidae</taxon>
        <taxon>Meloidogyninae</taxon>
        <taxon>Meloidogyne</taxon>
    </lineage>
</organism>
<feature type="domain" description="Pyrroline-5-carboxylate reductase catalytic N-terminal" evidence="2">
    <location>
        <begin position="13"/>
        <end position="96"/>
    </location>
</feature>
<dbReference type="GO" id="GO:0055129">
    <property type="term" value="P:L-proline biosynthetic process"/>
    <property type="evidence" value="ECO:0007669"/>
    <property type="project" value="TreeGrafter"/>
</dbReference>
<keyword evidence="3" id="KW-1185">Reference proteome</keyword>
<dbReference type="Pfam" id="PF03807">
    <property type="entry name" value="F420_oxidored"/>
    <property type="match status" value="1"/>
</dbReference>
<reference evidence="4" key="1">
    <citation type="submission" date="2022-11" db="UniProtKB">
        <authorList>
            <consortium name="WormBaseParasite"/>
        </authorList>
    </citation>
    <scope>IDENTIFICATION</scope>
</reference>
<evidence type="ECO:0000259" key="2">
    <source>
        <dbReference type="Pfam" id="PF03807"/>
    </source>
</evidence>
<dbReference type="GO" id="GO:0004735">
    <property type="term" value="F:pyrroline-5-carboxylate reductase activity"/>
    <property type="evidence" value="ECO:0007669"/>
    <property type="project" value="TreeGrafter"/>
</dbReference>
<proteinExistence type="inferred from homology"/>
<dbReference type="PANTHER" id="PTHR11645">
    <property type="entry name" value="PYRROLINE-5-CARBOXYLATE REDUCTASE"/>
    <property type="match status" value="1"/>
</dbReference>
<evidence type="ECO:0000256" key="1">
    <source>
        <dbReference type="ARBA" id="ARBA00005525"/>
    </source>
</evidence>
<dbReference type="AlphaFoldDB" id="A0A915P1Y4"/>
<protein>
    <submittedName>
        <fullName evidence="4">Pyrroline-5-carboxylate reductase catalytic N-terminal domain-containing protein</fullName>
    </submittedName>
</protein>
<dbReference type="Proteomes" id="UP000887560">
    <property type="component" value="Unplaced"/>
</dbReference>
<comment type="similarity">
    <text evidence="1">Belongs to the pyrroline-5-carboxylate reductase family.</text>
</comment>
<evidence type="ECO:0000313" key="3">
    <source>
        <dbReference type="Proteomes" id="UP000887560"/>
    </source>
</evidence>
<accession>A0A915P1Y4</accession>
<name>A0A915P1Y4_9BILA</name>
<dbReference type="WBParaSite" id="scf7180000421955.g7955">
    <property type="protein sequence ID" value="scf7180000421955.g7955"/>
    <property type="gene ID" value="scf7180000421955.g7955"/>
</dbReference>
<evidence type="ECO:0000313" key="4">
    <source>
        <dbReference type="WBParaSite" id="scf7180000421955.g7955"/>
    </source>
</evidence>
<sequence length="209" mass="22727">LFLECFNEEEPQINVIGGGKMAKALVAGFVNSGFINKSNIFICTRSEATAKSWRSQGFTSAYPKDVFYSEVKKPRAIILIAIKPQMFPSFISEVKANEWFYFGLPGILCISIMSGISLQHFDKETGKPHFQIPPIAMSVGFDGHSMRLMPNVNCAVSSGTLVLSADSETPQELVELVSVLSSYVGKCIRVDEAHFNAASSISGCGPAFV</sequence>
<dbReference type="Gene3D" id="3.40.50.720">
    <property type="entry name" value="NAD(P)-binding Rossmann-like Domain"/>
    <property type="match status" value="1"/>
</dbReference>
<dbReference type="PANTHER" id="PTHR11645:SF64">
    <property type="entry name" value="PYRROLINE-5-CARBOXYLATE REDUCTASE-RELATED"/>
    <property type="match status" value="1"/>
</dbReference>
<dbReference type="SUPFAM" id="SSF51735">
    <property type="entry name" value="NAD(P)-binding Rossmann-fold domains"/>
    <property type="match status" value="1"/>
</dbReference>
<dbReference type="InterPro" id="IPR028939">
    <property type="entry name" value="P5C_Rdtase_cat_N"/>
</dbReference>
<dbReference type="InterPro" id="IPR036291">
    <property type="entry name" value="NAD(P)-bd_dom_sf"/>
</dbReference>